<dbReference type="EMBL" id="CM000884">
    <property type="protein sequence ID" value="PNT60553.1"/>
    <property type="molecule type" value="Genomic_DNA"/>
</dbReference>
<dbReference type="Gramene" id="PNT60553">
    <property type="protein sequence ID" value="PNT60553"/>
    <property type="gene ID" value="BRADI_5g01487v3"/>
</dbReference>
<proteinExistence type="predicted"/>
<organism evidence="2">
    <name type="scientific">Brachypodium distachyon</name>
    <name type="common">Purple false brome</name>
    <name type="synonym">Trachynia distachya</name>
    <dbReference type="NCBI Taxonomy" id="15368"/>
    <lineage>
        <taxon>Eukaryota</taxon>
        <taxon>Viridiplantae</taxon>
        <taxon>Streptophyta</taxon>
        <taxon>Embryophyta</taxon>
        <taxon>Tracheophyta</taxon>
        <taxon>Spermatophyta</taxon>
        <taxon>Magnoliopsida</taxon>
        <taxon>Liliopsida</taxon>
        <taxon>Poales</taxon>
        <taxon>Poaceae</taxon>
        <taxon>BOP clade</taxon>
        <taxon>Pooideae</taxon>
        <taxon>Stipodae</taxon>
        <taxon>Brachypodieae</taxon>
        <taxon>Brachypodium</taxon>
    </lineage>
</organism>
<dbReference type="Proteomes" id="UP000008810">
    <property type="component" value="Chromosome 5"/>
</dbReference>
<feature type="compositionally biased region" description="Polar residues" evidence="1">
    <location>
        <begin position="112"/>
        <end position="122"/>
    </location>
</feature>
<reference evidence="2 3" key="1">
    <citation type="journal article" date="2010" name="Nature">
        <title>Genome sequencing and analysis of the model grass Brachypodium distachyon.</title>
        <authorList>
            <consortium name="International Brachypodium Initiative"/>
        </authorList>
    </citation>
    <scope>NUCLEOTIDE SEQUENCE [LARGE SCALE GENOMIC DNA]</scope>
    <source>
        <strain evidence="2 3">Bd21</strain>
    </source>
</reference>
<protein>
    <submittedName>
        <fullName evidence="2 3">Uncharacterized protein</fullName>
    </submittedName>
</protein>
<evidence type="ECO:0000256" key="1">
    <source>
        <dbReference type="SAM" id="MobiDB-lite"/>
    </source>
</evidence>
<reference evidence="3" key="3">
    <citation type="submission" date="2018-08" db="UniProtKB">
        <authorList>
            <consortium name="EnsemblPlants"/>
        </authorList>
    </citation>
    <scope>IDENTIFICATION</scope>
    <source>
        <strain evidence="3">cv. Bd21</strain>
    </source>
</reference>
<feature type="compositionally biased region" description="Low complexity" evidence="1">
    <location>
        <begin position="155"/>
        <end position="164"/>
    </location>
</feature>
<dbReference type="EnsemblPlants" id="PNT60553">
    <property type="protein sequence ID" value="PNT60553"/>
    <property type="gene ID" value="BRADI_5g01487v3"/>
</dbReference>
<reference evidence="2" key="2">
    <citation type="submission" date="2017-06" db="EMBL/GenBank/DDBJ databases">
        <title>WGS assembly of Brachypodium distachyon.</title>
        <authorList>
            <consortium name="The International Brachypodium Initiative"/>
            <person name="Lucas S."/>
            <person name="Harmon-Smith M."/>
            <person name="Lail K."/>
            <person name="Tice H."/>
            <person name="Grimwood J."/>
            <person name="Bruce D."/>
            <person name="Barry K."/>
            <person name="Shu S."/>
            <person name="Lindquist E."/>
            <person name="Wang M."/>
            <person name="Pitluck S."/>
            <person name="Vogel J.P."/>
            <person name="Garvin D.F."/>
            <person name="Mockler T.C."/>
            <person name="Schmutz J."/>
            <person name="Rokhsar D."/>
            <person name="Bevan M.W."/>
        </authorList>
    </citation>
    <scope>NUCLEOTIDE SEQUENCE</scope>
    <source>
        <strain evidence="2">Bd21</strain>
    </source>
</reference>
<feature type="compositionally biased region" description="Basic and acidic residues" evidence="1">
    <location>
        <begin position="88"/>
        <end position="100"/>
    </location>
</feature>
<feature type="region of interest" description="Disordered" evidence="1">
    <location>
        <begin position="68"/>
        <end position="164"/>
    </location>
</feature>
<evidence type="ECO:0000313" key="2">
    <source>
        <dbReference type="EMBL" id="PNT60553.1"/>
    </source>
</evidence>
<sequence>MLDFRSCAAGARAGQVRGGPVPGCGVRLLLKRVRVLLIARPSLLSLPRPLSPLPASPPSVSLPIALSESQRQEREGPPPPDSTASADADGRDLHRLDAPRPDPWPPLRSRSRTAPPQRSPSRWNYAGGGGAVLDRERRGHPSFVCRDASSHRDASASPTARGGATAAAASHRSFRMPSCIFSTQDGGCGVRDAHIACCQAGAISWRRVCRQTLHEHGLMLWN</sequence>
<dbReference type="AlphaFoldDB" id="A0A2K2CEU8"/>
<evidence type="ECO:0000313" key="3">
    <source>
        <dbReference type="EnsemblPlants" id="PNT60553"/>
    </source>
</evidence>
<feature type="region of interest" description="Disordered" evidence="1">
    <location>
        <begin position="1"/>
        <end position="21"/>
    </location>
</feature>
<accession>A0A2K2CEU8</accession>
<evidence type="ECO:0000313" key="4">
    <source>
        <dbReference type="Proteomes" id="UP000008810"/>
    </source>
</evidence>
<name>A0A2K2CEU8_BRADI</name>
<keyword evidence="4" id="KW-1185">Reference proteome</keyword>
<gene>
    <name evidence="2" type="ORF">BRADI_5g01487v3</name>
</gene>
<dbReference type="InParanoid" id="A0A2K2CEU8"/>